<keyword evidence="7" id="KW-0560">Oxidoreductase</keyword>
<dbReference type="Proteomes" id="UP000233551">
    <property type="component" value="Unassembled WGS sequence"/>
</dbReference>
<comment type="cofactor">
    <cofactor evidence="9">
        <name>Ca(2+)</name>
        <dbReference type="ChEBI" id="CHEBI:29108"/>
    </cofactor>
    <text evidence="9">Binds 2 calcium ions per subunit.</text>
</comment>
<evidence type="ECO:0000256" key="1">
    <source>
        <dbReference type="ARBA" id="ARBA00000189"/>
    </source>
</evidence>
<evidence type="ECO:0000313" key="13">
    <source>
        <dbReference type="EMBL" id="PKI68606.1"/>
    </source>
</evidence>
<keyword evidence="4" id="KW-0575">Peroxidase</keyword>
<dbReference type="GO" id="GO:0046872">
    <property type="term" value="F:metal ion binding"/>
    <property type="evidence" value="ECO:0007669"/>
    <property type="project" value="UniProtKB-KW"/>
</dbReference>
<name>A0A218X0X1_PUNGR</name>
<evidence type="ECO:0000256" key="10">
    <source>
        <dbReference type="RuleBase" id="RU004241"/>
    </source>
</evidence>
<dbReference type="PANTHER" id="PTHR31517">
    <property type="match status" value="1"/>
</dbReference>
<keyword evidence="5" id="KW-0349">Heme</keyword>
<keyword evidence="6 9" id="KW-0479">Metal-binding</keyword>
<keyword evidence="8" id="KW-0408">Iron</keyword>
<comment type="caution">
    <text evidence="12">The sequence shown here is derived from an EMBL/GenBank/DDBJ whole genome shotgun (WGS) entry which is preliminary data.</text>
</comment>
<reference evidence="12" key="2">
    <citation type="submission" date="2017-06" db="EMBL/GenBank/DDBJ databases">
        <title>The pomegranate genome and the genomics of punicalagin biosynthesis.</title>
        <authorList>
            <person name="Xu C."/>
        </authorList>
    </citation>
    <scope>NUCLEOTIDE SEQUENCE [LARGE SCALE GENOMIC DNA]</scope>
    <source>
        <tissue evidence="12">Fresh leaf</tissue>
    </source>
</reference>
<evidence type="ECO:0000256" key="4">
    <source>
        <dbReference type="ARBA" id="ARBA00022559"/>
    </source>
</evidence>
<dbReference type="EMBL" id="MTKT01002492">
    <property type="protein sequence ID" value="OWM78573.1"/>
    <property type="molecule type" value="Genomic_DNA"/>
</dbReference>
<dbReference type="InterPro" id="IPR000823">
    <property type="entry name" value="Peroxidase_pln"/>
</dbReference>
<evidence type="ECO:0000256" key="9">
    <source>
        <dbReference type="PIRSR" id="PIRSR600823-3"/>
    </source>
</evidence>
<sequence length="142" mass="16351">MKIIRRIHNGELPLFIFYYPHLQLHGEGGCQPVHGQEVKNYVRQLKAKCKPRDTTIIVQMDLGSSKDFDADYYSMVLKRHIVFESDSTFLRDSSTRAYVQQRNLTRGSTFFKDFSTSLIKLDNVGTLTGRAGEIRKKCAFVN</sequence>
<reference evidence="13 15" key="3">
    <citation type="submission" date="2017-11" db="EMBL/GenBank/DDBJ databases">
        <title>De-novo sequencing of pomegranate (Punica granatum L.) genome.</title>
        <authorList>
            <person name="Akparov Z."/>
            <person name="Amiraslanov A."/>
            <person name="Hajiyeva S."/>
            <person name="Abbasov M."/>
            <person name="Kaur K."/>
            <person name="Hamwieh A."/>
            <person name="Solovyev V."/>
            <person name="Salamov A."/>
            <person name="Braich B."/>
            <person name="Kosarev P."/>
            <person name="Mahmoud A."/>
            <person name="Hajiyev E."/>
            <person name="Babayeva S."/>
            <person name="Izzatullayeva V."/>
            <person name="Mammadov A."/>
            <person name="Mammadov A."/>
            <person name="Sharifova S."/>
            <person name="Ojaghi J."/>
            <person name="Eynullazada K."/>
            <person name="Bayramov B."/>
            <person name="Abdulazimova A."/>
            <person name="Shahmuradov I."/>
        </authorList>
    </citation>
    <scope>NUCLEOTIDE SEQUENCE [LARGE SCALE GENOMIC DNA]</scope>
    <source>
        <strain evidence="13">AG2017</strain>
        <strain evidence="15">cv. AG2017</strain>
        <tissue evidence="13">Leaf</tissue>
    </source>
</reference>
<dbReference type="PANTHER" id="PTHR31517:SF48">
    <property type="entry name" value="PEROXIDASE 16-RELATED"/>
    <property type="match status" value="1"/>
</dbReference>
<dbReference type="SUPFAM" id="SSF48113">
    <property type="entry name" value="Heme-dependent peroxidases"/>
    <property type="match status" value="1"/>
</dbReference>
<comment type="cofactor">
    <cofactor evidence="2">
        <name>heme b</name>
        <dbReference type="ChEBI" id="CHEBI:60344"/>
    </cofactor>
</comment>
<dbReference type="PROSITE" id="PS50873">
    <property type="entry name" value="PEROXIDASE_4"/>
    <property type="match status" value="1"/>
</dbReference>
<proteinExistence type="inferred from homology"/>
<evidence type="ECO:0000313" key="14">
    <source>
        <dbReference type="Proteomes" id="UP000197138"/>
    </source>
</evidence>
<evidence type="ECO:0000313" key="15">
    <source>
        <dbReference type="Proteomes" id="UP000233551"/>
    </source>
</evidence>
<dbReference type="InterPro" id="IPR010255">
    <property type="entry name" value="Haem_peroxidase_sf"/>
</dbReference>
<evidence type="ECO:0000256" key="7">
    <source>
        <dbReference type="ARBA" id="ARBA00023002"/>
    </source>
</evidence>
<evidence type="ECO:0000256" key="3">
    <source>
        <dbReference type="ARBA" id="ARBA00012313"/>
    </source>
</evidence>
<reference evidence="14" key="1">
    <citation type="journal article" date="2017" name="Plant J.">
        <title>The pomegranate (Punica granatum L.) genome and the genomics of punicalagin biosynthesis.</title>
        <authorList>
            <person name="Qin G."/>
            <person name="Xu C."/>
            <person name="Ming R."/>
            <person name="Tang H."/>
            <person name="Guyot R."/>
            <person name="Kramer E.M."/>
            <person name="Hu Y."/>
            <person name="Yi X."/>
            <person name="Qi Y."/>
            <person name="Xu X."/>
            <person name="Gao Z."/>
            <person name="Pan H."/>
            <person name="Jian J."/>
            <person name="Tian Y."/>
            <person name="Yue Z."/>
            <person name="Xu Y."/>
        </authorList>
    </citation>
    <scope>NUCLEOTIDE SEQUENCE [LARGE SCALE GENOMIC DNA]</scope>
    <source>
        <strain evidence="14">cv. Dabenzi</strain>
    </source>
</reference>
<evidence type="ECO:0000256" key="6">
    <source>
        <dbReference type="ARBA" id="ARBA00022723"/>
    </source>
</evidence>
<evidence type="ECO:0000256" key="5">
    <source>
        <dbReference type="ARBA" id="ARBA00022617"/>
    </source>
</evidence>
<keyword evidence="9" id="KW-0106">Calcium</keyword>
<organism evidence="12 14">
    <name type="scientific">Punica granatum</name>
    <name type="common">Pomegranate</name>
    <dbReference type="NCBI Taxonomy" id="22663"/>
    <lineage>
        <taxon>Eukaryota</taxon>
        <taxon>Viridiplantae</taxon>
        <taxon>Streptophyta</taxon>
        <taxon>Embryophyta</taxon>
        <taxon>Tracheophyta</taxon>
        <taxon>Spermatophyta</taxon>
        <taxon>Magnoliopsida</taxon>
        <taxon>eudicotyledons</taxon>
        <taxon>Gunneridae</taxon>
        <taxon>Pentapetalae</taxon>
        <taxon>rosids</taxon>
        <taxon>malvids</taxon>
        <taxon>Myrtales</taxon>
        <taxon>Lythraceae</taxon>
        <taxon>Punica</taxon>
    </lineage>
</organism>
<dbReference type="STRING" id="22663.A0A218X0X1"/>
<dbReference type="GO" id="GO:0140825">
    <property type="term" value="F:lactoperoxidase activity"/>
    <property type="evidence" value="ECO:0007669"/>
    <property type="project" value="UniProtKB-EC"/>
</dbReference>
<dbReference type="GO" id="GO:0006979">
    <property type="term" value="P:response to oxidative stress"/>
    <property type="evidence" value="ECO:0007669"/>
    <property type="project" value="InterPro"/>
</dbReference>
<dbReference type="Proteomes" id="UP000197138">
    <property type="component" value="Unassembled WGS sequence"/>
</dbReference>
<feature type="binding site" evidence="9">
    <location>
        <position position="69"/>
    </location>
    <ligand>
        <name>Ca(2+)</name>
        <dbReference type="ChEBI" id="CHEBI:29108"/>
        <label>2</label>
    </ligand>
</feature>
<accession>A0A218X0X1</accession>
<dbReference type="GO" id="GO:0020037">
    <property type="term" value="F:heme binding"/>
    <property type="evidence" value="ECO:0007669"/>
    <property type="project" value="InterPro"/>
</dbReference>
<protein>
    <recommendedName>
        <fullName evidence="3">peroxidase</fullName>
        <ecNumber evidence="3">1.11.1.7</ecNumber>
    </recommendedName>
</protein>
<dbReference type="Gene3D" id="1.10.420.10">
    <property type="entry name" value="Peroxidase, domain 2"/>
    <property type="match status" value="1"/>
</dbReference>
<dbReference type="InterPro" id="IPR002016">
    <property type="entry name" value="Haem_peroxidase"/>
</dbReference>
<dbReference type="EMBL" id="PGOL01000547">
    <property type="protein sequence ID" value="PKI68606.1"/>
    <property type="molecule type" value="Genomic_DNA"/>
</dbReference>
<evidence type="ECO:0000313" key="12">
    <source>
        <dbReference type="EMBL" id="OWM78573.1"/>
    </source>
</evidence>
<keyword evidence="15" id="KW-1185">Reference proteome</keyword>
<feature type="domain" description="Plant heme peroxidase family profile" evidence="11">
    <location>
        <begin position="40"/>
        <end position="142"/>
    </location>
</feature>
<comment type="catalytic activity">
    <reaction evidence="1">
        <text>2 a phenolic donor + H2O2 = 2 a phenolic radical donor + 2 H2O</text>
        <dbReference type="Rhea" id="RHEA:56136"/>
        <dbReference type="ChEBI" id="CHEBI:15377"/>
        <dbReference type="ChEBI" id="CHEBI:16240"/>
        <dbReference type="ChEBI" id="CHEBI:139520"/>
        <dbReference type="ChEBI" id="CHEBI:139521"/>
        <dbReference type="EC" id="1.11.1.7"/>
    </reaction>
</comment>
<gene>
    <name evidence="12" type="ORF">CDL15_Pgr002740</name>
    <name evidence="13" type="ORF">CRG98_011010</name>
</gene>
<evidence type="ECO:0000259" key="11">
    <source>
        <dbReference type="PROSITE" id="PS50873"/>
    </source>
</evidence>
<evidence type="ECO:0000256" key="2">
    <source>
        <dbReference type="ARBA" id="ARBA00001970"/>
    </source>
</evidence>
<dbReference type="AlphaFoldDB" id="A0A218X0X1"/>
<dbReference type="EC" id="1.11.1.7" evidence="3"/>
<feature type="binding site" evidence="9">
    <location>
        <position position="61"/>
    </location>
    <ligand>
        <name>Ca(2+)</name>
        <dbReference type="ChEBI" id="CHEBI:29108"/>
        <label>2</label>
    </ligand>
</feature>
<dbReference type="Pfam" id="PF00141">
    <property type="entry name" value="peroxidase"/>
    <property type="match status" value="1"/>
</dbReference>
<evidence type="ECO:0000256" key="8">
    <source>
        <dbReference type="ARBA" id="ARBA00023004"/>
    </source>
</evidence>
<comment type="similarity">
    <text evidence="10">Belongs to the peroxidase family.</text>
</comment>